<feature type="region of interest" description="Disordered" evidence="5">
    <location>
        <begin position="253"/>
        <end position="296"/>
    </location>
</feature>
<dbReference type="EMBL" id="BFAD01000014">
    <property type="protein sequence ID" value="GBE88994.1"/>
    <property type="molecule type" value="Genomic_DNA"/>
</dbReference>
<comment type="caution">
    <text evidence="7">The sequence shown here is derived from an EMBL/GenBank/DDBJ whole genome shotgun (WGS) entry which is preliminary data.</text>
</comment>
<feature type="compositionally biased region" description="Polar residues" evidence="5">
    <location>
        <begin position="70"/>
        <end position="81"/>
    </location>
</feature>
<dbReference type="InterPro" id="IPR053238">
    <property type="entry name" value="RING-H2_zinc_finger"/>
</dbReference>
<feature type="domain" description="RING-type" evidence="6">
    <location>
        <begin position="750"/>
        <end position="792"/>
    </location>
</feature>
<feature type="compositionally biased region" description="Low complexity" evidence="5">
    <location>
        <begin position="164"/>
        <end position="177"/>
    </location>
</feature>
<dbReference type="PROSITE" id="PS50089">
    <property type="entry name" value="ZF_RING_2"/>
    <property type="match status" value="1"/>
</dbReference>
<proteinExistence type="predicted"/>
<keyword evidence="3" id="KW-0862">Zinc</keyword>
<feature type="compositionally biased region" description="Low complexity" evidence="5">
    <location>
        <begin position="122"/>
        <end position="143"/>
    </location>
</feature>
<dbReference type="PANTHER" id="PTHR14155:SF627">
    <property type="entry name" value="OS06G0192800 PROTEIN"/>
    <property type="match status" value="1"/>
</dbReference>
<evidence type="ECO:0000313" key="7">
    <source>
        <dbReference type="EMBL" id="GBE88994.1"/>
    </source>
</evidence>
<feature type="region of interest" description="Disordered" evidence="5">
    <location>
        <begin position="690"/>
        <end position="719"/>
    </location>
</feature>
<evidence type="ECO:0000256" key="1">
    <source>
        <dbReference type="ARBA" id="ARBA00022723"/>
    </source>
</evidence>
<dbReference type="InParanoid" id="A0A401H3K3"/>
<feature type="compositionally biased region" description="Polar residues" evidence="5">
    <location>
        <begin position="1"/>
        <end position="13"/>
    </location>
</feature>
<feature type="region of interest" description="Disordered" evidence="5">
    <location>
        <begin position="207"/>
        <end position="231"/>
    </location>
</feature>
<dbReference type="InterPro" id="IPR013083">
    <property type="entry name" value="Znf_RING/FYVE/PHD"/>
</dbReference>
<dbReference type="PANTHER" id="PTHR14155">
    <property type="entry name" value="RING FINGER DOMAIN-CONTAINING"/>
    <property type="match status" value="1"/>
</dbReference>
<dbReference type="GO" id="GO:0008270">
    <property type="term" value="F:zinc ion binding"/>
    <property type="evidence" value="ECO:0007669"/>
    <property type="project" value="UniProtKB-KW"/>
</dbReference>
<dbReference type="AlphaFoldDB" id="A0A401H3K3"/>
<evidence type="ECO:0000313" key="8">
    <source>
        <dbReference type="Proteomes" id="UP000287166"/>
    </source>
</evidence>
<name>A0A401H3K3_9APHY</name>
<feature type="compositionally biased region" description="Low complexity" evidence="5">
    <location>
        <begin position="283"/>
        <end position="296"/>
    </location>
</feature>
<feature type="compositionally biased region" description="Low complexity" evidence="5">
    <location>
        <begin position="423"/>
        <end position="442"/>
    </location>
</feature>
<dbReference type="SUPFAM" id="SSF57850">
    <property type="entry name" value="RING/U-box"/>
    <property type="match status" value="1"/>
</dbReference>
<dbReference type="Proteomes" id="UP000287166">
    <property type="component" value="Unassembled WGS sequence"/>
</dbReference>
<keyword evidence="2 4" id="KW-0863">Zinc-finger</keyword>
<feature type="compositionally biased region" description="Low complexity" evidence="5">
    <location>
        <begin position="547"/>
        <end position="559"/>
    </location>
</feature>
<dbReference type="SMART" id="SM00184">
    <property type="entry name" value="RING"/>
    <property type="match status" value="1"/>
</dbReference>
<dbReference type="Gene3D" id="3.30.40.10">
    <property type="entry name" value="Zinc/RING finger domain, C3HC4 (zinc finger)"/>
    <property type="match status" value="1"/>
</dbReference>
<feature type="compositionally biased region" description="Polar residues" evidence="5">
    <location>
        <begin position="381"/>
        <end position="393"/>
    </location>
</feature>
<reference evidence="7 8" key="1">
    <citation type="journal article" date="2018" name="Sci. Rep.">
        <title>Genome sequence of the cauliflower mushroom Sparassis crispa (Hanabiratake) and its association with beneficial usage.</title>
        <authorList>
            <person name="Kiyama R."/>
            <person name="Furutani Y."/>
            <person name="Kawaguchi K."/>
            <person name="Nakanishi T."/>
        </authorList>
    </citation>
    <scope>NUCLEOTIDE SEQUENCE [LARGE SCALE GENOMIC DNA]</scope>
</reference>
<keyword evidence="1" id="KW-0479">Metal-binding</keyword>
<accession>A0A401H3K3</accession>
<feature type="compositionally biased region" description="Polar residues" evidence="5">
    <location>
        <begin position="521"/>
        <end position="536"/>
    </location>
</feature>
<feature type="compositionally biased region" description="Basic and acidic residues" evidence="5">
    <location>
        <begin position="49"/>
        <end position="65"/>
    </location>
</feature>
<dbReference type="OrthoDB" id="8062037at2759"/>
<dbReference type="Pfam" id="PF13639">
    <property type="entry name" value="zf-RING_2"/>
    <property type="match status" value="1"/>
</dbReference>
<dbReference type="RefSeq" id="XP_027619907.1">
    <property type="nucleotide sequence ID" value="XM_027764106.1"/>
</dbReference>
<feature type="region of interest" description="Disordered" evidence="5">
    <location>
        <begin position="1"/>
        <end position="177"/>
    </location>
</feature>
<evidence type="ECO:0000256" key="2">
    <source>
        <dbReference type="ARBA" id="ARBA00022771"/>
    </source>
</evidence>
<evidence type="ECO:0000256" key="4">
    <source>
        <dbReference type="PROSITE-ProRule" id="PRU00175"/>
    </source>
</evidence>
<feature type="compositionally biased region" description="Low complexity" evidence="5">
    <location>
        <begin position="586"/>
        <end position="603"/>
    </location>
</feature>
<keyword evidence="8" id="KW-1185">Reference proteome</keyword>
<dbReference type="STRING" id="139825.A0A401H3K3"/>
<feature type="region of interest" description="Disordered" evidence="5">
    <location>
        <begin position="365"/>
        <end position="560"/>
    </location>
</feature>
<protein>
    <recommendedName>
        <fullName evidence="6">RING-type domain-containing protein</fullName>
    </recommendedName>
</protein>
<evidence type="ECO:0000256" key="3">
    <source>
        <dbReference type="ARBA" id="ARBA00022833"/>
    </source>
</evidence>
<organism evidence="7 8">
    <name type="scientific">Sparassis crispa</name>
    <dbReference type="NCBI Taxonomy" id="139825"/>
    <lineage>
        <taxon>Eukaryota</taxon>
        <taxon>Fungi</taxon>
        <taxon>Dikarya</taxon>
        <taxon>Basidiomycota</taxon>
        <taxon>Agaricomycotina</taxon>
        <taxon>Agaricomycetes</taxon>
        <taxon>Polyporales</taxon>
        <taxon>Sparassidaceae</taxon>
        <taxon>Sparassis</taxon>
    </lineage>
</organism>
<evidence type="ECO:0000259" key="6">
    <source>
        <dbReference type="PROSITE" id="PS50089"/>
    </source>
</evidence>
<dbReference type="GeneID" id="38785911"/>
<feature type="compositionally biased region" description="Polar residues" evidence="5">
    <location>
        <begin position="152"/>
        <end position="163"/>
    </location>
</feature>
<feature type="region of interest" description="Disordered" evidence="5">
    <location>
        <begin position="581"/>
        <end position="631"/>
    </location>
</feature>
<evidence type="ECO:0000256" key="5">
    <source>
        <dbReference type="SAM" id="MobiDB-lite"/>
    </source>
</evidence>
<dbReference type="InterPro" id="IPR001841">
    <property type="entry name" value="Znf_RING"/>
</dbReference>
<feature type="compositionally biased region" description="Low complexity" evidence="5">
    <location>
        <begin position="502"/>
        <end position="516"/>
    </location>
</feature>
<sequence length="807" mass="87004">MPSPTLHSPSASHLSPVATCVTHKLTSGPPALTSVPAQNTPRPHKPKKRAADRPRPERRDDDEPRFTTAVPPSSSRRLQTNPPRPRKPAPPPLASSPSRDRLLDVFESPPDYPPPSFQEAISSPSPFFPAVFPSPSIVVSSPDRSPPVSPSTELATSTVHEQNSAADSESSSDVSSIEFLSLDSSQGWEADRELGLGLDQRVVREFERQRASESVSALATPRPSVPNLPPSPRTRLRCCSHCGSVCPQDGEDEHANDHGISMHRSPHSRKTTGRSPSDDFDITTPPSSPMTSSPTSILGFSSPWASSVTLSLSSVLSSHKSVPTLKRRESFGVRRLFSKGRDHEITPLRPRSELYDWEVVDPSIAEDDHSSSESGSRPSNERTANVPSPNTPRSLVYPREKPLPPPSLAFLNRPVRRSQQLGSPISPTSPTSPTSPGRPSLPQRSPMRAAPPPPLVLGEKKSRRVPPPSSPKKASAHSPLVSPSVIWKTPEQTCEDAERQVSSAPSPSTPRTPFSAMSRAFSPTRTQRPSLSTPTPESLKGALPIHSSSQASPFSSSRSQLRLTPVSPLAMERVSSAYSSANATLGSPVTPATPTTPTGHYPGRPLPQLPHEASSPSSAPVPLRPPCLEKGHPRPENVVVLPSASPRVELRQYSNITDLDVLASRLAEQNEEAGDGRTYEDYLLVADVLGPGSPSPSTSEPAQPVAPPANANARPASPFVGRVEEERRRVLKNGTVKVKFSLLGVVVDKCGICLSQFRVEELAVLGATCQHAFHERCLRRWLATSRTCPICRIAISLAEYDALSSRR</sequence>
<gene>
    <name evidence="7" type="ORF">SCP_1404020</name>
</gene>